<evidence type="ECO:0000256" key="1">
    <source>
        <dbReference type="ARBA" id="ARBA00022491"/>
    </source>
</evidence>
<dbReference type="Proteomes" id="UP000433577">
    <property type="component" value="Chromosome 1"/>
</dbReference>
<keyword evidence="1" id="KW-0678">Repressor</keyword>
<reference evidence="7 8" key="1">
    <citation type="submission" date="2019-12" db="EMBL/GenBank/DDBJ databases">
        <title>Paraburkholderia acidiphila 7Q-K02 sp. nov and Paraburkholderia acidisoli DHF22 sp. nov., two strains isolated from forest soil.</title>
        <authorList>
            <person name="Gao Z."/>
            <person name="Qiu L."/>
        </authorList>
    </citation>
    <scope>NUCLEOTIDE SEQUENCE [LARGE SCALE GENOMIC DNA]</scope>
    <source>
        <strain evidence="7 8">DHF22</strain>
    </source>
</reference>
<dbReference type="Gene3D" id="3.40.630.30">
    <property type="match status" value="1"/>
</dbReference>
<feature type="domain" description="N-acetyltransferase" evidence="6">
    <location>
        <begin position="1"/>
        <end position="122"/>
    </location>
</feature>
<evidence type="ECO:0000313" key="8">
    <source>
        <dbReference type="Proteomes" id="UP000433577"/>
    </source>
</evidence>
<dbReference type="CDD" id="cd04301">
    <property type="entry name" value="NAT_SF"/>
    <property type="match status" value="1"/>
</dbReference>
<protein>
    <submittedName>
        <fullName evidence="7">GNAT family N-acetyltransferase</fullName>
    </submittedName>
</protein>
<dbReference type="Pfam" id="PF13508">
    <property type="entry name" value="Acetyltransf_7"/>
    <property type="match status" value="1"/>
</dbReference>
<dbReference type="GO" id="GO:0016747">
    <property type="term" value="F:acyltransferase activity, transferring groups other than amino-acyl groups"/>
    <property type="evidence" value="ECO:0007669"/>
    <property type="project" value="InterPro"/>
</dbReference>
<dbReference type="PROSITE" id="PS51186">
    <property type="entry name" value="GNAT"/>
    <property type="match status" value="1"/>
</dbReference>
<dbReference type="OrthoDB" id="9799147at2"/>
<dbReference type="InterPro" id="IPR000182">
    <property type="entry name" value="GNAT_dom"/>
</dbReference>
<dbReference type="PANTHER" id="PTHR36449:SF1">
    <property type="entry name" value="ACETYLTRANSFERASE"/>
    <property type="match status" value="1"/>
</dbReference>
<proteinExistence type="predicted"/>
<dbReference type="KEGG" id="pacs:FAZ98_13590"/>
<dbReference type="PANTHER" id="PTHR36449">
    <property type="entry name" value="ACETYLTRANSFERASE-RELATED"/>
    <property type="match status" value="1"/>
</dbReference>
<accession>A0A7Z2JF34</accession>
<comment type="catalytic activity">
    <reaction evidence="5">
        <text>glycyl-tRNA(Gly) + acetyl-CoA = N-acetylglycyl-tRNA(Gly) + CoA + H(+)</text>
        <dbReference type="Rhea" id="RHEA:81867"/>
        <dbReference type="Rhea" id="RHEA-COMP:9683"/>
        <dbReference type="Rhea" id="RHEA-COMP:19766"/>
        <dbReference type="ChEBI" id="CHEBI:15378"/>
        <dbReference type="ChEBI" id="CHEBI:57287"/>
        <dbReference type="ChEBI" id="CHEBI:57288"/>
        <dbReference type="ChEBI" id="CHEBI:78522"/>
        <dbReference type="ChEBI" id="CHEBI:232036"/>
    </reaction>
</comment>
<keyword evidence="8" id="KW-1185">Reference proteome</keyword>
<evidence type="ECO:0000256" key="4">
    <source>
        <dbReference type="ARBA" id="ARBA00023315"/>
    </source>
</evidence>
<evidence type="ECO:0000259" key="6">
    <source>
        <dbReference type="PROSITE" id="PS51186"/>
    </source>
</evidence>
<sequence>MSRTYVAVLASAPGTVVGYYALAATAVETEGMPGVRLPRSVSAVLLGRLAVDSEYKGQGLGEELLAHALDTALSASAAIGVQCVVVDAIDENAAGFYRKYGFEAFTGIPRRLFLPIATLKQI</sequence>
<keyword evidence="3 7" id="KW-0808">Transferase</keyword>
<dbReference type="AlphaFoldDB" id="A0A7Z2JF34"/>
<evidence type="ECO:0000313" key="7">
    <source>
        <dbReference type="EMBL" id="QGZ62992.1"/>
    </source>
</evidence>
<dbReference type="InterPro" id="IPR016181">
    <property type="entry name" value="Acyl_CoA_acyltransferase"/>
</dbReference>
<evidence type="ECO:0000256" key="3">
    <source>
        <dbReference type="ARBA" id="ARBA00022679"/>
    </source>
</evidence>
<evidence type="ECO:0000256" key="5">
    <source>
        <dbReference type="ARBA" id="ARBA00049880"/>
    </source>
</evidence>
<organism evidence="7 8">
    <name type="scientific">Paraburkholderia acidisoli</name>
    <dbReference type="NCBI Taxonomy" id="2571748"/>
    <lineage>
        <taxon>Bacteria</taxon>
        <taxon>Pseudomonadati</taxon>
        <taxon>Pseudomonadota</taxon>
        <taxon>Betaproteobacteria</taxon>
        <taxon>Burkholderiales</taxon>
        <taxon>Burkholderiaceae</taxon>
        <taxon>Paraburkholderia</taxon>
    </lineage>
</organism>
<keyword evidence="4" id="KW-0012">Acyltransferase</keyword>
<gene>
    <name evidence="7" type="ORF">FAZ98_13590</name>
</gene>
<keyword evidence="2" id="KW-1277">Toxin-antitoxin system</keyword>
<dbReference type="EMBL" id="CP046913">
    <property type="protein sequence ID" value="QGZ62992.1"/>
    <property type="molecule type" value="Genomic_DNA"/>
</dbReference>
<dbReference type="SUPFAM" id="SSF55729">
    <property type="entry name" value="Acyl-CoA N-acyltransferases (Nat)"/>
    <property type="match status" value="1"/>
</dbReference>
<evidence type="ECO:0000256" key="2">
    <source>
        <dbReference type="ARBA" id="ARBA00022649"/>
    </source>
</evidence>
<name>A0A7Z2JF34_9BURK</name>